<feature type="transmembrane region" description="Helical" evidence="7">
    <location>
        <begin position="47"/>
        <end position="70"/>
    </location>
</feature>
<dbReference type="PANTHER" id="PTHR30576:SF10">
    <property type="entry name" value="SLL5057 PROTEIN"/>
    <property type="match status" value="1"/>
</dbReference>
<proteinExistence type="inferred from homology"/>
<feature type="transmembrane region" description="Helical" evidence="7">
    <location>
        <begin position="82"/>
        <end position="104"/>
    </location>
</feature>
<feature type="transmembrane region" description="Helical" evidence="7">
    <location>
        <begin position="110"/>
        <end position="130"/>
    </location>
</feature>
<evidence type="ECO:0000256" key="3">
    <source>
        <dbReference type="ARBA" id="ARBA00022679"/>
    </source>
</evidence>
<reference evidence="9" key="1">
    <citation type="submission" date="2016-01" db="EMBL/GenBank/DDBJ databases">
        <authorList>
            <person name="Mcilroy J.S."/>
            <person name="Karst M S."/>
            <person name="Albertsen M."/>
        </authorList>
    </citation>
    <scope>NUCLEOTIDE SEQUENCE</scope>
    <source>
        <strain evidence="9">Cfx-K</strain>
    </source>
</reference>
<dbReference type="RefSeq" id="WP_095044288.1">
    <property type="nucleotide sequence ID" value="NZ_LN890655.1"/>
</dbReference>
<feature type="transmembrane region" description="Helical" evidence="7">
    <location>
        <begin position="283"/>
        <end position="304"/>
    </location>
</feature>
<dbReference type="OrthoDB" id="9795351at2"/>
<dbReference type="Gene3D" id="3.40.50.720">
    <property type="entry name" value="NAD(P)-binding Rossmann-like Domain"/>
    <property type="match status" value="1"/>
</dbReference>
<evidence type="ECO:0000256" key="4">
    <source>
        <dbReference type="ARBA" id="ARBA00022692"/>
    </source>
</evidence>
<evidence type="ECO:0000256" key="5">
    <source>
        <dbReference type="ARBA" id="ARBA00022989"/>
    </source>
</evidence>
<dbReference type="AlphaFoldDB" id="A0A160T4K5"/>
<organism evidence="9 10">
    <name type="scientific">Candidatus Promineifilum breve</name>
    <dbReference type="NCBI Taxonomy" id="1806508"/>
    <lineage>
        <taxon>Bacteria</taxon>
        <taxon>Bacillati</taxon>
        <taxon>Chloroflexota</taxon>
        <taxon>Ardenticatenia</taxon>
        <taxon>Candidatus Promineifilales</taxon>
        <taxon>Candidatus Promineifilaceae</taxon>
        <taxon>Candidatus Promineifilum</taxon>
    </lineage>
</organism>
<feature type="transmembrane region" description="Helical" evidence="7">
    <location>
        <begin position="7"/>
        <end position="35"/>
    </location>
</feature>
<feature type="domain" description="Bacterial sugar transferase" evidence="8">
    <location>
        <begin position="278"/>
        <end position="465"/>
    </location>
</feature>
<dbReference type="Proteomes" id="UP000215027">
    <property type="component" value="Chromosome I"/>
</dbReference>
<evidence type="ECO:0000313" key="9">
    <source>
        <dbReference type="EMBL" id="CUS05026.2"/>
    </source>
</evidence>
<keyword evidence="5 7" id="KW-1133">Transmembrane helix</keyword>
<evidence type="ECO:0000256" key="6">
    <source>
        <dbReference type="ARBA" id="ARBA00023136"/>
    </source>
</evidence>
<evidence type="ECO:0000313" key="10">
    <source>
        <dbReference type="Proteomes" id="UP000215027"/>
    </source>
</evidence>
<evidence type="ECO:0000256" key="2">
    <source>
        <dbReference type="ARBA" id="ARBA00006464"/>
    </source>
</evidence>
<gene>
    <name evidence="9" type="ORF">CFX0092_A3148</name>
</gene>
<dbReference type="KEGG" id="pbf:CFX0092_A3148"/>
<dbReference type="SUPFAM" id="SSF51735">
    <property type="entry name" value="NAD(P)-binding Rossmann-fold domains"/>
    <property type="match status" value="1"/>
</dbReference>
<comment type="similarity">
    <text evidence="2">Belongs to the bacterial sugar transferase family.</text>
</comment>
<name>A0A160T4K5_9CHLR</name>
<dbReference type="NCBIfam" id="TIGR03025">
    <property type="entry name" value="EPS_sugtrans"/>
    <property type="match status" value="1"/>
</dbReference>
<comment type="subcellular location">
    <subcellularLocation>
        <location evidence="1">Membrane</location>
        <topology evidence="1">Multi-pass membrane protein</topology>
    </subcellularLocation>
</comment>
<sequence length="471" mass="53710">MLRRFGVNYAIFSMATDILLTCVALFAALRLVAYIPLHLTNLRGPAVVMPFIYLVVPVLWGLTFLVLSVYDPKRVYRVMDELQIVTIATVASALLFAGLLFLAHRDFSRWVFIIFVALDLVLLLGWRVMVRLLFRISRVPTAEHRVLIIGAGDVGQRVGTMIRDYESMGLTLAGFLDEVTPRVAVDQDFVLHVLGRVEDVREVVQRSNINDVVIALPQRDYAQINELVLALHDLPVQVRVVPDYFSLALYRASVEDFGGLPMINLRDPALNDVQRFVKRLFDLTLAGILTLIVLLPMVIITVLIKLDTKGSTLFRQQRVGENGRLFSMYKFRSMIDGADSMVEGMTEHTDDGHLLFKKANDPRVTRIGRFLRHTSLDELPQLFNVLKGDMSLVGPRPELPWLVGQYEPWQHKRLAVPQGMTGWWQINGRADKPLHLHTEEDLYYVQNYSLWMDIYILLKTPWVVVRGKGAY</sequence>
<dbReference type="InterPro" id="IPR036291">
    <property type="entry name" value="NAD(P)-bd_dom_sf"/>
</dbReference>
<keyword evidence="10" id="KW-1185">Reference proteome</keyword>
<keyword evidence="3" id="KW-0808">Transferase</keyword>
<dbReference type="Pfam" id="PF13727">
    <property type="entry name" value="CoA_binding_3"/>
    <property type="match status" value="1"/>
</dbReference>
<dbReference type="EMBL" id="LN890655">
    <property type="protein sequence ID" value="CUS05026.2"/>
    <property type="molecule type" value="Genomic_DNA"/>
</dbReference>
<keyword evidence="6 7" id="KW-0472">Membrane</keyword>
<protein>
    <submittedName>
        <fullName evidence="9">Glycosyltransferase</fullName>
    </submittedName>
</protein>
<dbReference type="GO" id="GO:0016020">
    <property type="term" value="C:membrane"/>
    <property type="evidence" value="ECO:0007669"/>
    <property type="project" value="UniProtKB-SubCell"/>
</dbReference>
<evidence type="ECO:0000256" key="7">
    <source>
        <dbReference type="SAM" id="Phobius"/>
    </source>
</evidence>
<evidence type="ECO:0000256" key="1">
    <source>
        <dbReference type="ARBA" id="ARBA00004141"/>
    </source>
</evidence>
<dbReference type="InterPro" id="IPR003362">
    <property type="entry name" value="Bact_transf"/>
</dbReference>
<dbReference type="PANTHER" id="PTHR30576">
    <property type="entry name" value="COLANIC BIOSYNTHESIS UDP-GLUCOSE LIPID CARRIER TRANSFERASE"/>
    <property type="match status" value="1"/>
</dbReference>
<dbReference type="GO" id="GO:0016780">
    <property type="term" value="F:phosphotransferase activity, for other substituted phosphate groups"/>
    <property type="evidence" value="ECO:0007669"/>
    <property type="project" value="TreeGrafter"/>
</dbReference>
<keyword evidence="4 7" id="KW-0812">Transmembrane</keyword>
<accession>A0A160T4K5</accession>
<dbReference type="InterPro" id="IPR017475">
    <property type="entry name" value="EPS_sugar_tfrase"/>
</dbReference>
<evidence type="ECO:0000259" key="8">
    <source>
        <dbReference type="Pfam" id="PF02397"/>
    </source>
</evidence>
<dbReference type="Pfam" id="PF02397">
    <property type="entry name" value="Bac_transf"/>
    <property type="match status" value="1"/>
</dbReference>